<sequence>MRTRDKHEAELRLAEFYLPNRVEPLEAATIDMQLDVVKVGSTTVGRLSDGADVRLTTADATHYHVNVPVRGRAVSRMGTGPRRGAEPGQAGVFPPDRPAEITWLEGCTQLCLMIPRRSLETELEQLLGRTVSSPVSFGPVMDLSSPAARGWRETLNIVLQEFETGPGLASHPTTGRQLERLILDGLLVGHPHDFSGDVLDAGASASSRTIRHARTLLEEHPERDWSTPELARRVHVSVRTLQKRFANELGVPPMAYLRRVRLSRAHDALFRAAPGSTTVGAVAYHLGFTHLGRFSSAYRRLVGETPSTTLQRGSGTTFAVRKAPRCADRTGSCVHRLAPLNARRLTRG</sequence>
<dbReference type="InterPro" id="IPR050204">
    <property type="entry name" value="AraC_XylS_family_regulators"/>
</dbReference>
<dbReference type="GO" id="GO:0003700">
    <property type="term" value="F:DNA-binding transcription factor activity"/>
    <property type="evidence" value="ECO:0007669"/>
    <property type="project" value="InterPro"/>
</dbReference>
<accession>A0A975SY23</accession>
<name>A0A975SY23_9ACTN</name>
<gene>
    <name evidence="6" type="ORF">KRR39_18190</name>
</gene>
<evidence type="ECO:0000256" key="1">
    <source>
        <dbReference type="ARBA" id="ARBA00023015"/>
    </source>
</evidence>
<keyword evidence="1" id="KW-0805">Transcription regulation</keyword>
<keyword evidence="7" id="KW-1185">Reference proteome</keyword>
<dbReference type="AlphaFoldDB" id="A0A975SY23"/>
<protein>
    <submittedName>
        <fullName evidence="6">AraC family transcriptional regulator</fullName>
    </submittedName>
</protein>
<evidence type="ECO:0000256" key="4">
    <source>
        <dbReference type="SAM" id="MobiDB-lite"/>
    </source>
</evidence>
<evidence type="ECO:0000256" key="2">
    <source>
        <dbReference type="ARBA" id="ARBA00023125"/>
    </source>
</evidence>
<evidence type="ECO:0000256" key="3">
    <source>
        <dbReference type="ARBA" id="ARBA00023163"/>
    </source>
</evidence>
<dbReference type="GO" id="GO:0043565">
    <property type="term" value="F:sequence-specific DNA binding"/>
    <property type="evidence" value="ECO:0007669"/>
    <property type="project" value="InterPro"/>
</dbReference>
<dbReference type="InterPro" id="IPR018062">
    <property type="entry name" value="HTH_AraC-typ_CS"/>
</dbReference>
<evidence type="ECO:0000259" key="5">
    <source>
        <dbReference type="PROSITE" id="PS01124"/>
    </source>
</evidence>
<dbReference type="Proteomes" id="UP000683575">
    <property type="component" value="Chromosome"/>
</dbReference>
<dbReference type="EMBL" id="CP077062">
    <property type="protein sequence ID" value="QWZ07368.1"/>
    <property type="molecule type" value="Genomic_DNA"/>
</dbReference>
<dbReference type="SMART" id="SM00342">
    <property type="entry name" value="HTH_ARAC"/>
    <property type="match status" value="1"/>
</dbReference>
<dbReference type="Pfam" id="PF14525">
    <property type="entry name" value="AraC_binding_2"/>
    <property type="match status" value="1"/>
</dbReference>
<evidence type="ECO:0000313" key="6">
    <source>
        <dbReference type="EMBL" id="QWZ07368.1"/>
    </source>
</evidence>
<dbReference type="InterPro" id="IPR018060">
    <property type="entry name" value="HTH_AraC"/>
</dbReference>
<feature type="region of interest" description="Disordered" evidence="4">
    <location>
        <begin position="74"/>
        <end position="94"/>
    </location>
</feature>
<dbReference type="PROSITE" id="PS00041">
    <property type="entry name" value="HTH_ARAC_FAMILY_1"/>
    <property type="match status" value="1"/>
</dbReference>
<dbReference type="PROSITE" id="PS01124">
    <property type="entry name" value="HTH_ARAC_FAMILY_2"/>
    <property type="match status" value="1"/>
</dbReference>
<organism evidence="6 7">
    <name type="scientific">Nocardioides panacis</name>
    <dbReference type="NCBI Taxonomy" id="2849501"/>
    <lineage>
        <taxon>Bacteria</taxon>
        <taxon>Bacillati</taxon>
        <taxon>Actinomycetota</taxon>
        <taxon>Actinomycetes</taxon>
        <taxon>Propionibacteriales</taxon>
        <taxon>Nocardioidaceae</taxon>
        <taxon>Nocardioides</taxon>
    </lineage>
</organism>
<dbReference type="InterPro" id="IPR035418">
    <property type="entry name" value="AraC-bd_2"/>
</dbReference>
<evidence type="ECO:0000313" key="7">
    <source>
        <dbReference type="Proteomes" id="UP000683575"/>
    </source>
</evidence>
<dbReference type="PANTHER" id="PTHR46796">
    <property type="entry name" value="HTH-TYPE TRANSCRIPTIONAL ACTIVATOR RHAS-RELATED"/>
    <property type="match status" value="1"/>
</dbReference>
<dbReference type="Pfam" id="PF12833">
    <property type="entry name" value="HTH_18"/>
    <property type="match status" value="1"/>
</dbReference>
<keyword evidence="3" id="KW-0804">Transcription</keyword>
<dbReference type="KEGG" id="nps:KRR39_18190"/>
<dbReference type="PANTHER" id="PTHR46796:SF6">
    <property type="entry name" value="ARAC SUBFAMILY"/>
    <property type="match status" value="1"/>
</dbReference>
<reference evidence="6" key="1">
    <citation type="submission" date="2021-06" db="EMBL/GenBank/DDBJ databases">
        <title>Complete genome sequence of Nocardioides sp. G188.</title>
        <authorList>
            <person name="Im W.-T."/>
        </authorList>
    </citation>
    <scope>NUCLEOTIDE SEQUENCE</scope>
    <source>
        <strain evidence="6">G188</strain>
    </source>
</reference>
<keyword evidence="2" id="KW-0238">DNA-binding</keyword>
<feature type="domain" description="HTH araC/xylS-type" evidence="5">
    <location>
        <begin position="211"/>
        <end position="312"/>
    </location>
</feature>
<dbReference type="RefSeq" id="WP_216938879.1">
    <property type="nucleotide sequence ID" value="NZ_CP077062.1"/>
</dbReference>
<proteinExistence type="predicted"/>